<keyword evidence="8 12" id="KW-0285">Flavoprotein</keyword>
<comment type="similarity">
    <text evidence="5 12">Belongs to the protoporphyrinogen/coproporphyrinogen oxidase family. Coproporphyrinogen III oxidase subfamily.</text>
</comment>
<evidence type="ECO:0000256" key="2">
    <source>
        <dbReference type="ARBA" id="ARBA00001974"/>
    </source>
</evidence>
<evidence type="ECO:0000256" key="3">
    <source>
        <dbReference type="ARBA" id="ARBA00002185"/>
    </source>
</evidence>
<name>A0ABN2J3N7_9ACTN</name>
<dbReference type="EC" id="1.3.3.15" evidence="6 12"/>
<comment type="pathway">
    <text evidence="4 12">Porphyrin-containing compound metabolism; protoheme biosynthesis.</text>
</comment>
<evidence type="ECO:0000256" key="5">
    <source>
        <dbReference type="ARBA" id="ARBA00008310"/>
    </source>
</evidence>
<comment type="function">
    <text evidence="3 12">Involved in coproporphyrin-dependent heme b biosynthesis. Catalyzes the oxidation of coproporphyrinogen III to coproporphyrin III.</text>
</comment>
<protein>
    <recommendedName>
        <fullName evidence="7 12">Coproporphyrinogen III oxidase</fullName>
        <ecNumber evidence="6 12">1.3.3.15</ecNumber>
    </recommendedName>
</protein>
<gene>
    <name evidence="14" type="primary">hemG</name>
    <name evidence="14" type="ORF">GCM10009765_77330</name>
</gene>
<dbReference type="Gene3D" id="1.10.3110.10">
    <property type="entry name" value="protoporphyrinogen ix oxidase, domain 3"/>
    <property type="match status" value="1"/>
</dbReference>
<dbReference type="Pfam" id="PF01593">
    <property type="entry name" value="Amino_oxidase"/>
    <property type="match status" value="1"/>
</dbReference>
<evidence type="ECO:0000259" key="13">
    <source>
        <dbReference type="Pfam" id="PF01593"/>
    </source>
</evidence>
<dbReference type="Gene3D" id="3.90.660.20">
    <property type="entry name" value="Protoporphyrinogen oxidase, mitochondrial, domain 2"/>
    <property type="match status" value="1"/>
</dbReference>
<comment type="caution">
    <text evidence="14">The sequence shown here is derived from an EMBL/GenBank/DDBJ whole genome shotgun (WGS) entry which is preliminary data.</text>
</comment>
<comment type="cofactor">
    <cofactor evidence="2 12">
        <name>FAD</name>
        <dbReference type="ChEBI" id="CHEBI:57692"/>
    </cofactor>
</comment>
<dbReference type="InterPro" id="IPR050464">
    <property type="entry name" value="Zeta_carotene_desat/Oxidored"/>
</dbReference>
<evidence type="ECO:0000256" key="9">
    <source>
        <dbReference type="ARBA" id="ARBA00022827"/>
    </source>
</evidence>
<keyword evidence="9 12" id="KW-0274">FAD</keyword>
<proteinExistence type="inferred from homology"/>
<dbReference type="SUPFAM" id="SSF54373">
    <property type="entry name" value="FAD-linked reductases, C-terminal domain"/>
    <property type="match status" value="1"/>
</dbReference>
<dbReference type="PANTHER" id="PTHR42923">
    <property type="entry name" value="PROTOPORPHYRINOGEN OXIDASE"/>
    <property type="match status" value="1"/>
</dbReference>
<keyword evidence="10 12" id="KW-0560">Oxidoreductase</keyword>
<dbReference type="NCBIfam" id="TIGR00562">
    <property type="entry name" value="proto_IX_ox"/>
    <property type="match status" value="1"/>
</dbReference>
<evidence type="ECO:0000256" key="10">
    <source>
        <dbReference type="ARBA" id="ARBA00023002"/>
    </source>
</evidence>
<evidence type="ECO:0000313" key="14">
    <source>
        <dbReference type="EMBL" id="GAA1717337.1"/>
    </source>
</evidence>
<dbReference type="InterPro" id="IPR004572">
    <property type="entry name" value="Protoporphyrinogen_oxidase"/>
</dbReference>
<accession>A0ABN2J3N7</accession>
<dbReference type="Proteomes" id="UP001500618">
    <property type="component" value="Unassembled WGS sequence"/>
</dbReference>
<dbReference type="PANTHER" id="PTHR42923:SF3">
    <property type="entry name" value="PROTOPORPHYRINOGEN OXIDASE"/>
    <property type="match status" value="1"/>
</dbReference>
<evidence type="ECO:0000256" key="7">
    <source>
        <dbReference type="ARBA" id="ARBA00019046"/>
    </source>
</evidence>
<dbReference type="Gene3D" id="3.50.50.60">
    <property type="entry name" value="FAD/NAD(P)-binding domain"/>
    <property type="match status" value="1"/>
</dbReference>
<keyword evidence="11 12" id="KW-0350">Heme biosynthesis</keyword>
<dbReference type="SUPFAM" id="SSF51905">
    <property type="entry name" value="FAD/NAD(P)-binding domain"/>
    <property type="match status" value="1"/>
</dbReference>
<dbReference type="InterPro" id="IPR036188">
    <property type="entry name" value="FAD/NAD-bd_sf"/>
</dbReference>
<dbReference type="InterPro" id="IPR002937">
    <property type="entry name" value="Amino_oxidase"/>
</dbReference>
<evidence type="ECO:0000313" key="15">
    <source>
        <dbReference type="Proteomes" id="UP001500618"/>
    </source>
</evidence>
<comment type="catalytic activity">
    <reaction evidence="1">
        <text>coproporphyrinogen III + 3 O2 = coproporphyrin III + 3 H2O2</text>
        <dbReference type="Rhea" id="RHEA:43436"/>
        <dbReference type="ChEBI" id="CHEBI:15379"/>
        <dbReference type="ChEBI" id="CHEBI:16240"/>
        <dbReference type="ChEBI" id="CHEBI:57309"/>
        <dbReference type="ChEBI" id="CHEBI:131725"/>
        <dbReference type="EC" id="1.3.3.15"/>
    </reaction>
    <physiologicalReaction direction="left-to-right" evidence="1">
        <dbReference type="Rhea" id="RHEA:43437"/>
    </physiologicalReaction>
</comment>
<sequence length="462" mass="46815">MSAALAVRRQAPPGTAITLVEQAGRLGGKLLTGEVAGHRVERGAETFLVRQPEAAALAADLKIALVHPAVGAAGVWVRDRLAPLPAGTMMGVPGDPAAPGLAEVLPPAAFAAIAAEVGQPAKEPLLPAGVDMSVGALVRSRLPGEVVDRLVDPLLGGVYAGRADGLSVRVTAPALAAAAERERSLVAAARAATGGPRPAGPPAPVFGAAETGMTDLIEAAAQASGADVRRGLPVRELRRRPRGWELVIGSARDPRVLVADAVVLAVPASPAARLLADLSPVAAEIGAVEYASMALVTLALPAGDLPGGGLPAGSGFLVSTDSGLVVKAATFMSQKWGFADAGELAIVRASVGRFGDAEVLRRDDEDVVRLVLDDLATVFGGPLPAAIDTTVTRWGGGLPQYAPGHLDRVARVRSALAEYPTLALAGAAYDGVGIPACVRSGTAAGTRVAEELVRRQQSGYGR</sequence>
<evidence type="ECO:0000256" key="8">
    <source>
        <dbReference type="ARBA" id="ARBA00022630"/>
    </source>
</evidence>
<reference evidence="14 15" key="1">
    <citation type="journal article" date="2019" name="Int. J. Syst. Evol. Microbiol.">
        <title>The Global Catalogue of Microorganisms (GCM) 10K type strain sequencing project: providing services to taxonomists for standard genome sequencing and annotation.</title>
        <authorList>
            <consortium name="The Broad Institute Genomics Platform"/>
            <consortium name="The Broad Institute Genome Sequencing Center for Infectious Disease"/>
            <person name="Wu L."/>
            <person name="Ma J."/>
        </authorList>
    </citation>
    <scope>NUCLEOTIDE SEQUENCE [LARGE SCALE GENOMIC DNA]</scope>
    <source>
        <strain evidence="14 15">JCM 14718</strain>
    </source>
</reference>
<evidence type="ECO:0000256" key="4">
    <source>
        <dbReference type="ARBA" id="ARBA00004744"/>
    </source>
</evidence>
<organism evidence="14 15">
    <name type="scientific">Fodinicola feengrottensis</name>
    <dbReference type="NCBI Taxonomy" id="435914"/>
    <lineage>
        <taxon>Bacteria</taxon>
        <taxon>Bacillati</taxon>
        <taxon>Actinomycetota</taxon>
        <taxon>Actinomycetes</taxon>
        <taxon>Mycobacteriales</taxon>
        <taxon>Fodinicola</taxon>
    </lineage>
</organism>
<dbReference type="EMBL" id="BAAANY010000042">
    <property type="protein sequence ID" value="GAA1717337.1"/>
    <property type="molecule type" value="Genomic_DNA"/>
</dbReference>
<feature type="domain" description="Amine oxidase" evidence="13">
    <location>
        <begin position="14"/>
        <end position="448"/>
    </location>
</feature>
<keyword evidence="12" id="KW-0963">Cytoplasm</keyword>
<comment type="subcellular location">
    <subcellularLocation>
        <location evidence="12">Cytoplasm</location>
    </subcellularLocation>
</comment>
<keyword evidence="15" id="KW-1185">Reference proteome</keyword>
<evidence type="ECO:0000256" key="6">
    <source>
        <dbReference type="ARBA" id="ARBA00012402"/>
    </source>
</evidence>
<evidence type="ECO:0000256" key="11">
    <source>
        <dbReference type="ARBA" id="ARBA00023133"/>
    </source>
</evidence>
<evidence type="ECO:0000256" key="12">
    <source>
        <dbReference type="RuleBase" id="RU364052"/>
    </source>
</evidence>
<evidence type="ECO:0000256" key="1">
    <source>
        <dbReference type="ARBA" id="ARBA00001755"/>
    </source>
</evidence>